<evidence type="ECO:0000313" key="6">
    <source>
        <dbReference type="EMBL" id="MEE4022093.1"/>
    </source>
</evidence>
<evidence type="ECO:0000259" key="5">
    <source>
        <dbReference type="PROSITE" id="PS50977"/>
    </source>
</evidence>
<evidence type="ECO:0000256" key="1">
    <source>
        <dbReference type="ARBA" id="ARBA00023015"/>
    </source>
</evidence>
<keyword evidence="2 4" id="KW-0238">DNA-binding</keyword>
<evidence type="ECO:0000256" key="2">
    <source>
        <dbReference type="ARBA" id="ARBA00023125"/>
    </source>
</evidence>
<dbReference type="RefSeq" id="WP_330503410.1">
    <property type="nucleotide sequence ID" value="NZ_JAZDUE010000002.1"/>
</dbReference>
<proteinExistence type="predicted"/>
<sequence length="194" mass="20496">MTTRAESAARTRRALLGAAGDLLDRGGPDAVTLRDVGAGAGVSRSAAYRHFEDKNALLTALAADAWAAVAIGLDGILDDGSLTPESAVRVALESLSDLGRDRPHLYRLMFTAGPADHPAVVDAATRAQDGFLTLVGRFVGTDEARRYAGVLLAAAHGLTDLDLSGHLPREKWHADRHELIDLLVAMIARTPDLS</sequence>
<dbReference type="InterPro" id="IPR009057">
    <property type="entry name" value="Homeodomain-like_sf"/>
</dbReference>
<dbReference type="SUPFAM" id="SSF46689">
    <property type="entry name" value="Homeodomain-like"/>
    <property type="match status" value="1"/>
</dbReference>
<protein>
    <submittedName>
        <fullName evidence="6">TetR/AcrR family transcriptional regulator</fullName>
    </submittedName>
</protein>
<dbReference type="Gene3D" id="1.10.357.10">
    <property type="entry name" value="Tetracycline Repressor, domain 2"/>
    <property type="match status" value="1"/>
</dbReference>
<evidence type="ECO:0000256" key="3">
    <source>
        <dbReference type="ARBA" id="ARBA00023163"/>
    </source>
</evidence>
<dbReference type="InterPro" id="IPR001647">
    <property type="entry name" value="HTH_TetR"/>
</dbReference>
<keyword evidence="3" id="KW-0804">Transcription</keyword>
<feature type="DNA-binding region" description="H-T-H motif" evidence="4">
    <location>
        <begin position="32"/>
        <end position="51"/>
    </location>
</feature>
<evidence type="ECO:0000256" key="4">
    <source>
        <dbReference type="PROSITE-ProRule" id="PRU00335"/>
    </source>
</evidence>
<evidence type="ECO:0000313" key="7">
    <source>
        <dbReference type="Proteomes" id="UP001335729"/>
    </source>
</evidence>
<dbReference type="Pfam" id="PF13305">
    <property type="entry name" value="TetR_C_33"/>
    <property type="match status" value="1"/>
</dbReference>
<dbReference type="PANTHER" id="PTHR30055">
    <property type="entry name" value="HTH-TYPE TRANSCRIPTIONAL REGULATOR RUTR"/>
    <property type="match status" value="1"/>
</dbReference>
<dbReference type="Pfam" id="PF00440">
    <property type="entry name" value="TetR_N"/>
    <property type="match status" value="1"/>
</dbReference>
<feature type="domain" description="HTH tetR-type" evidence="5">
    <location>
        <begin position="9"/>
        <end position="69"/>
    </location>
</feature>
<dbReference type="PRINTS" id="PR00455">
    <property type="entry name" value="HTHTETR"/>
</dbReference>
<reference evidence="6 7" key="1">
    <citation type="submission" date="2024-01" db="EMBL/GenBank/DDBJ databases">
        <title>Draft genome sequence of Gordonia sp. PKS22-38.</title>
        <authorList>
            <person name="Suphannarot A."/>
            <person name="Mingma R."/>
        </authorList>
    </citation>
    <scope>NUCLEOTIDE SEQUENCE [LARGE SCALE GENOMIC DNA]</scope>
    <source>
        <strain evidence="6 7">PKS22-38</strain>
    </source>
</reference>
<accession>A0ABU7MP50</accession>
<dbReference type="InterPro" id="IPR025996">
    <property type="entry name" value="MT1864/Rv1816-like_C"/>
</dbReference>
<keyword evidence="7" id="KW-1185">Reference proteome</keyword>
<dbReference type="EMBL" id="JAZDUE010000002">
    <property type="protein sequence ID" value="MEE4022093.1"/>
    <property type="molecule type" value="Genomic_DNA"/>
</dbReference>
<dbReference type="PANTHER" id="PTHR30055:SF234">
    <property type="entry name" value="HTH-TYPE TRANSCRIPTIONAL REGULATOR BETI"/>
    <property type="match status" value="1"/>
</dbReference>
<dbReference type="InterPro" id="IPR050109">
    <property type="entry name" value="HTH-type_TetR-like_transc_reg"/>
</dbReference>
<dbReference type="Proteomes" id="UP001335729">
    <property type="component" value="Unassembled WGS sequence"/>
</dbReference>
<comment type="caution">
    <text evidence="6">The sequence shown here is derived from an EMBL/GenBank/DDBJ whole genome shotgun (WGS) entry which is preliminary data.</text>
</comment>
<dbReference type="SUPFAM" id="SSF48498">
    <property type="entry name" value="Tetracyclin repressor-like, C-terminal domain"/>
    <property type="match status" value="1"/>
</dbReference>
<name>A0ABU7MP50_9ACTN</name>
<organism evidence="6 7">
    <name type="scientific">Gordonia prachuapensis</name>
    <dbReference type="NCBI Taxonomy" id="3115651"/>
    <lineage>
        <taxon>Bacteria</taxon>
        <taxon>Bacillati</taxon>
        <taxon>Actinomycetota</taxon>
        <taxon>Actinomycetes</taxon>
        <taxon>Mycobacteriales</taxon>
        <taxon>Gordoniaceae</taxon>
        <taxon>Gordonia</taxon>
    </lineage>
</organism>
<dbReference type="PROSITE" id="PS50977">
    <property type="entry name" value="HTH_TETR_2"/>
    <property type="match status" value="1"/>
</dbReference>
<dbReference type="InterPro" id="IPR036271">
    <property type="entry name" value="Tet_transcr_reg_TetR-rel_C_sf"/>
</dbReference>
<gene>
    <name evidence="6" type="ORF">V1Y59_03295</name>
</gene>
<keyword evidence="1" id="KW-0805">Transcription regulation</keyword>